<dbReference type="SUPFAM" id="SSF46785">
    <property type="entry name" value="Winged helix' DNA-binding domain"/>
    <property type="match status" value="1"/>
</dbReference>
<dbReference type="SUPFAM" id="SSF64288">
    <property type="entry name" value="Chorismate lyase-like"/>
    <property type="match status" value="1"/>
</dbReference>
<dbReference type="Pfam" id="PF07702">
    <property type="entry name" value="UTRA"/>
    <property type="match status" value="1"/>
</dbReference>
<dbReference type="EMBL" id="JAUSVX010000003">
    <property type="protein sequence ID" value="MDQ0469195.1"/>
    <property type="molecule type" value="Genomic_DNA"/>
</dbReference>
<dbReference type="Gene3D" id="3.40.1410.10">
    <property type="entry name" value="Chorismate lyase-like"/>
    <property type="match status" value="1"/>
</dbReference>
<dbReference type="InterPro" id="IPR028978">
    <property type="entry name" value="Chorismate_lyase_/UTRA_dom_sf"/>
</dbReference>
<reference evidence="5 6" key="1">
    <citation type="submission" date="2023-07" db="EMBL/GenBank/DDBJ databases">
        <title>Genomic Encyclopedia of Type Strains, Phase IV (KMG-IV): sequencing the most valuable type-strain genomes for metagenomic binning, comparative biology and taxonomic classification.</title>
        <authorList>
            <person name="Goeker M."/>
        </authorList>
    </citation>
    <scope>NUCLEOTIDE SEQUENCE [LARGE SCALE GENOMIC DNA]</scope>
    <source>
        <strain evidence="5 6">DSM 19619</strain>
    </source>
</reference>
<dbReference type="Proteomes" id="UP001242480">
    <property type="component" value="Unassembled WGS sequence"/>
</dbReference>
<dbReference type="InterPro" id="IPR036388">
    <property type="entry name" value="WH-like_DNA-bd_sf"/>
</dbReference>
<dbReference type="SMART" id="SM00866">
    <property type="entry name" value="UTRA"/>
    <property type="match status" value="1"/>
</dbReference>
<accession>A0ABU0J4J6</accession>
<comment type="caution">
    <text evidence="5">The sequence shown here is derived from an EMBL/GenBank/DDBJ whole genome shotgun (WGS) entry which is preliminary data.</text>
</comment>
<gene>
    <name evidence="5" type="ORF">QO011_002206</name>
</gene>
<keyword evidence="6" id="KW-1185">Reference proteome</keyword>
<evidence type="ECO:0000256" key="3">
    <source>
        <dbReference type="ARBA" id="ARBA00023163"/>
    </source>
</evidence>
<keyword evidence="1" id="KW-0805">Transcription regulation</keyword>
<evidence type="ECO:0000313" key="6">
    <source>
        <dbReference type="Proteomes" id="UP001242480"/>
    </source>
</evidence>
<dbReference type="SMART" id="SM00345">
    <property type="entry name" value="HTH_GNTR"/>
    <property type="match status" value="1"/>
</dbReference>
<dbReference type="PROSITE" id="PS50949">
    <property type="entry name" value="HTH_GNTR"/>
    <property type="match status" value="1"/>
</dbReference>
<evidence type="ECO:0000259" key="4">
    <source>
        <dbReference type="PROSITE" id="PS50949"/>
    </source>
</evidence>
<dbReference type="InterPro" id="IPR000524">
    <property type="entry name" value="Tscrpt_reg_HTH_GntR"/>
</dbReference>
<dbReference type="PANTHER" id="PTHR44846">
    <property type="entry name" value="MANNOSYL-D-GLYCERATE TRANSPORT/METABOLISM SYSTEM REPRESSOR MNGR-RELATED"/>
    <property type="match status" value="1"/>
</dbReference>
<dbReference type="InterPro" id="IPR050679">
    <property type="entry name" value="Bact_HTH_transcr_reg"/>
</dbReference>
<dbReference type="InterPro" id="IPR011663">
    <property type="entry name" value="UTRA"/>
</dbReference>
<dbReference type="RefSeq" id="WP_307271550.1">
    <property type="nucleotide sequence ID" value="NZ_JAUSVX010000003.1"/>
</dbReference>
<evidence type="ECO:0000313" key="5">
    <source>
        <dbReference type="EMBL" id="MDQ0469195.1"/>
    </source>
</evidence>
<keyword evidence="3" id="KW-0804">Transcription</keyword>
<organism evidence="5 6">
    <name type="scientific">Labrys wisconsinensis</name>
    <dbReference type="NCBI Taxonomy" id="425677"/>
    <lineage>
        <taxon>Bacteria</taxon>
        <taxon>Pseudomonadati</taxon>
        <taxon>Pseudomonadota</taxon>
        <taxon>Alphaproteobacteria</taxon>
        <taxon>Hyphomicrobiales</taxon>
        <taxon>Xanthobacteraceae</taxon>
        <taxon>Labrys</taxon>
    </lineage>
</organism>
<name>A0ABU0J4J6_9HYPH</name>
<dbReference type="InterPro" id="IPR012702">
    <property type="entry name" value="CP_lyase_PhnF"/>
</dbReference>
<dbReference type="PRINTS" id="PR00035">
    <property type="entry name" value="HTHGNTR"/>
</dbReference>
<dbReference type="InterPro" id="IPR036390">
    <property type="entry name" value="WH_DNA-bd_sf"/>
</dbReference>
<dbReference type="PANTHER" id="PTHR44846:SF1">
    <property type="entry name" value="MANNOSYL-D-GLYCERATE TRANSPORT_METABOLISM SYSTEM REPRESSOR MNGR-RELATED"/>
    <property type="match status" value="1"/>
</dbReference>
<dbReference type="CDD" id="cd07377">
    <property type="entry name" value="WHTH_GntR"/>
    <property type="match status" value="1"/>
</dbReference>
<evidence type="ECO:0000256" key="1">
    <source>
        <dbReference type="ARBA" id="ARBA00023015"/>
    </source>
</evidence>
<dbReference type="Gene3D" id="1.10.10.10">
    <property type="entry name" value="Winged helix-like DNA-binding domain superfamily/Winged helix DNA-binding domain"/>
    <property type="match status" value="1"/>
</dbReference>
<evidence type="ECO:0000256" key="2">
    <source>
        <dbReference type="ARBA" id="ARBA00023125"/>
    </source>
</evidence>
<sequence length="243" mass="27347">MESGVSRWRQISETLIKEIERGVFEADRRLPNSNDLAARFGVNRHTVLRALAQLQTEGIVRMERGRGTYAVVNPLQMRLGPRRWFEQNLIHSNRVPTRKVLSVARLPAPEAAAEALDIAPGSETAFVVLRGEADGVPINIVSNYFPLERFPNIDDVFRAFGPEPTSQLSFGKIFRDYGVADFRRKALRIRSRPPRPEEARQLEIAPVDHVLETDVTLVDSSDTPLNYANTAYASSRVELVVDL</sequence>
<proteinExistence type="predicted"/>
<feature type="domain" description="HTH gntR-type" evidence="4">
    <location>
        <begin position="5"/>
        <end position="73"/>
    </location>
</feature>
<dbReference type="Pfam" id="PF00392">
    <property type="entry name" value="GntR"/>
    <property type="match status" value="1"/>
</dbReference>
<keyword evidence="2" id="KW-0238">DNA-binding</keyword>
<protein>
    <submittedName>
        <fullName evidence="5">GntR family phosphonate transport system transcriptional regulator</fullName>
    </submittedName>
</protein>
<dbReference type="NCBIfam" id="TIGR02325">
    <property type="entry name" value="C_P_lyase_phnF"/>
    <property type="match status" value="1"/>
</dbReference>